<dbReference type="PANTHER" id="PTHR42057">
    <property type="entry name" value="F-BOX DOMAIN PROTEIN (AFU_ORTHOLOGUE AFUA_4G00200)"/>
    <property type="match status" value="1"/>
</dbReference>
<accession>A0A3D8QWI9</accession>
<name>A0A3D8QWI9_9EURO</name>
<evidence type="ECO:0008006" key="4">
    <source>
        <dbReference type="Google" id="ProtNLM"/>
    </source>
</evidence>
<dbReference type="AlphaFoldDB" id="A0A3D8QWI9"/>
<dbReference type="RefSeq" id="XP_026599997.1">
    <property type="nucleotide sequence ID" value="XM_026751649.1"/>
</dbReference>
<feature type="region of interest" description="Disordered" evidence="1">
    <location>
        <begin position="256"/>
        <end position="277"/>
    </location>
</feature>
<sequence length="277" mass="31495">MTSLLDLPPEIIQGIFTLADQPSRKQLRLTSAFLGAIGQPYVFQTIRIKPGKESQEKFKNILSRPHLSSSVAKVWLDAIVSDDGSVEATEYFDSWQRDVVAKLHDLPRLQSVVLHFEDSIEEEVLETEIAWLDWTSRHTMHTCSYLFEKVMPTLASLPGLTELGIKELQNIAITDPSVTEDLRQVLGRLRSLRLNVAHEHTRHYDDDIDLEQVHVFFTTLPLCWLKPTTANLEHLTLYSTLYFGFYPKCDHSATTPSPTTINYPGSSRMAQPSRKST</sequence>
<organism evidence="2 3">
    <name type="scientific">Aspergillus mulundensis</name>
    <dbReference type="NCBI Taxonomy" id="1810919"/>
    <lineage>
        <taxon>Eukaryota</taxon>
        <taxon>Fungi</taxon>
        <taxon>Dikarya</taxon>
        <taxon>Ascomycota</taxon>
        <taxon>Pezizomycotina</taxon>
        <taxon>Eurotiomycetes</taxon>
        <taxon>Eurotiomycetidae</taxon>
        <taxon>Eurotiales</taxon>
        <taxon>Aspergillaceae</taxon>
        <taxon>Aspergillus</taxon>
        <taxon>Aspergillus subgen. Nidulantes</taxon>
    </lineage>
</organism>
<dbReference type="PANTHER" id="PTHR42057:SF2">
    <property type="entry name" value="F-BOX DOMAIN PROTEIN (AFU_ORTHOLOGUE AFUA_4G00200)-RELATED"/>
    <property type="match status" value="1"/>
</dbReference>
<evidence type="ECO:0000313" key="3">
    <source>
        <dbReference type="Proteomes" id="UP000256690"/>
    </source>
</evidence>
<evidence type="ECO:0000313" key="2">
    <source>
        <dbReference type="EMBL" id="RDW65894.1"/>
    </source>
</evidence>
<keyword evidence="3" id="KW-1185">Reference proteome</keyword>
<dbReference type="GeneID" id="38120003"/>
<gene>
    <name evidence="2" type="ORF">DSM5745_09633</name>
</gene>
<dbReference type="OrthoDB" id="3140657at2759"/>
<dbReference type="EMBL" id="PVWQ01000013">
    <property type="protein sequence ID" value="RDW65894.1"/>
    <property type="molecule type" value="Genomic_DNA"/>
</dbReference>
<protein>
    <recommendedName>
        <fullName evidence="4">F-box domain-containing protein</fullName>
    </recommendedName>
</protein>
<dbReference type="Proteomes" id="UP000256690">
    <property type="component" value="Unassembled WGS sequence"/>
</dbReference>
<evidence type="ECO:0000256" key="1">
    <source>
        <dbReference type="SAM" id="MobiDB-lite"/>
    </source>
</evidence>
<reference evidence="2 3" key="1">
    <citation type="journal article" date="2018" name="IMA Fungus">
        <title>IMA Genome-F 9: Draft genome sequence of Annulohypoxylon stygium, Aspergillus mulundensis, Berkeleyomyces basicola (syn. Thielaviopsis basicola), Ceratocystis smalleyi, two Cercospora beticola strains, Coleophoma cylindrospora, Fusarium fracticaudum, Phialophora cf. hyalina, and Morchella septimelata.</title>
        <authorList>
            <person name="Wingfield B.D."/>
            <person name="Bills G.F."/>
            <person name="Dong Y."/>
            <person name="Huang W."/>
            <person name="Nel W.J."/>
            <person name="Swalarsk-Parry B.S."/>
            <person name="Vaghefi N."/>
            <person name="Wilken P.M."/>
            <person name="An Z."/>
            <person name="de Beer Z.W."/>
            <person name="De Vos L."/>
            <person name="Chen L."/>
            <person name="Duong T.A."/>
            <person name="Gao Y."/>
            <person name="Hammerbacher A."/>
            <person name="Kikkert J.R."/>
            <person name="Li Y."/>
            <person name="Li H."/>
            <person name="Li K."/>
            <person name="Li Q."/>
            <person name="Liu X."/>
            <person name="Ma X."/>
            <person name="Naidoo K."/>
            <person name="Pethybridge S.J."/>
            <person name="Sun J."/>
            <person name="Steenkamp E.T."/>
            <person name="van der Nest M.A."/>
            <person name="van Wyk S."/>
            <person name="Wingfield M.J."/>
            <person name="Xiong C."/>
            <person name="Yue Q."/>
            <person name="Zhang X."/>
        </authorList>
    </citation>
    <scope>NUCLEOTIDE SEQUENCE [LARGE SCALE GENOMIC DNA]</scope>
    <source>
        <strain evidence="2 3">DSM 5745</strain>
    </source>
</reference>
<comment type="caution">
    <text evidence="2">The sequence shown here is derived from an EMBL/GenBank/DDBJ whole genome shotgun (WGS) entry which is preliminary data.</text>
</comment>
<proteinExistence type="predicted"/>